<proteinExistence type="predicted"/>
<dbReference type="GeneID" id="106058368"/>
<dbReference type="PROSITE" id="PS50297">
    <property type="entry name" value="ANK_REP_REGION"/>
    <property type="match status" value="6"/>
</dbReference>
<feature type="repeat" description="ANK" evidence="3">
    <location>
        <begin position="67"/>
        <end position="99"/>
    </location>
</feature>
<evidence type="ECO:0000256" key="1">
    <source>
        <dbReference type="ARBA" id="ARBA00022737"/>
    </source>
</evidence>
<dbReference type="Pfam" id="PF00023">
    <property type="entry name" value="Ank"/>
    <property type="match status" value="2"/>
</dbReference>
<evidence type="ECO:0000313" key="8">
    <source>
        <dbReference type="RefSeq" id="XP_055897728.1"/>
    </source>
</evidence>
<gene>
    <name evidence="6 7 8 9" type="primary">LOC106058368</name>
</gene>
<evidence type="ECO:0000256" key="2">
    <source>
        <dbReference type="ARBA" id="ARBA00023043"/>
    </source>
</evidence>
<evidence type="ECO:0000256" key="4">
    <source>
        <dbReference type="SAM" id="MobiDB-lite"/>
    </source>
</evidence>
<feature type="repeat" description="ANK" evidence="3">
    <location>
        <begin position="419"/>
        <end position="451"/>
    </location>
</feature>
<reference evidence="6 7" key="1">
    <citation type="submission" date="2025-04" db="UniProtKB">
        <authorList>
            <consortium name="RefSeq"/>
        </authorList>
    </citation>
    <scope>IDENTIFICATION</scope>
</reference>
<dbReference type="RefSeq" id="XP_055897728.1">
    <property type="nucleotide sequence ID" value="XM_056041753.1"/>
</dbReference>
<dbReference type="InterPro" id="IPR036770">
    <property type="entry name" value="Ankyrin_rpt-contain_sf"/>
</dbReference>
<evidence type="ECO:0000256" key="3">
    <source>
        <dbReference type="PROSITE-ProRule" id="PRU00023"/>
    </source>
</evidence>
<dbReference type="RefSeq" id="XP_055897729.1">
    <property type="nucleotide sequence ID" value="XM_056041754.1"/>
</dbReference>
<dbReference type="OrthoDB" id="20872at2759"/>
<feature type="repeat" description="ANK" evidence="3">
    <location>
        <begin position="386"/>
        <end position="418"/>
    </location>
</feature>
<evidence type="ECO:0000313" key="6">
    <source>
        <dbReference type="RefSeq" id="XP_013071240.2"/>
    </source>
</evidence>
<feature type="repeat" description="ANK" evidence="3">
    <location>
        <begin position="157"/>
        <end position="189"/>
    </location>
</feature>
<evidence type="ECO:0000313" key="9">
    <source>
        <dbReference type="RefSeq" id="XP_055897729.1"/>
    </source>
</evidence>
<feature type="compositionally biased region" description="Low complexity" evidence="4">
    <location>
        <begin position="662"/>
        <end position="673"/>
    </location>
</feature>
<dbReference type="InterPro" id="IPR050889">
    <property type="entry name" value="Dendritic_Spine_Reg/Scaffold"/>
</dbReference>
<name>A0A9W3BE14_BIOGL</name>
<feature type="repeat" description="ANK" evidence="3">
    <location>
        <begin position="485"/>
        <end position="517"/>
    </location>
</feature>
<accession>A0A9W3BE14</accession>
<organism evidence="5 7">
    <name type="scientific">Biomphalaria glabrata</name>
    <name type="common">Bloodfluke planorb</name>
    <name type="synonym">Freshwater snail</name>
    <dbReference type="NCBI Taxonomy" id="6526"/>
    <lineage>
        <taxon>Eukaryota</taxon>
        <taxon>Metazoa</taxon>
        <taxon>Spiralia</taxon>
        <taxon>Lophotrochozoa</taxon>
        <taxon>Mollusca</taxon>
        <taxon>Gastropoda</taxon>
        <taxon>Heterobranchia</taxon>
        <taxon>Euthyneura</taxon>
        <taxon>Panpulmonata</taxon>
        <taxon>Hygrophila</taxon>
        <taxon>Lymnaeoidea</taxon>
        <taxon>Planorbidae</taxon>
        <taxon>Biomphalaria</taxon>
    </lineage>
</organism>
<evidence type="ECO:0000313" key="7">
    <source>
        <dbReference type="RefSeq" id="XP_055897727.1"/>
    </source>
</evidence>
<feature type="repeat" description="ANK" evidence="3">
    <location>
        <begin position="190"/>
        <end position="222"/>
    </location>
</feature>
<protein>
    <submittedName>
        <fullName evidence="6 7">Ankyrin repeat domain-containing protein 50-like</fullName>
    </submittedName>
</protein>
<feature type="region of interest" description="Disordered" evidence="4">
    <location>
        <begin position="609"/>
        <end position="675"/>
    </location>
</feature>
<dbReference type="Pfam" id="PF12796">
    <property type="entry name" value="Ank_2"/>
    <property type="match status" value="4"/>
</dbReference>
<evidence type="ECO:0000313" key="5">
    <source>
        <dbReference type="Proteomes" id="UP001165740"/>
    </source>
</evidence>
<sequence length="751" mass="82206">MESQDWFTALHEGDLQVVNELMLAGADVNEKSKDGSTSLMVASFNGYWDIVELLAQHGADVNERNNEGNTALMMAAENGFAEIVQMLMLYGADADVKRNDGWNALMIASVNGNTEVAEALLNPGNRSQYIEYGKNGFEEKDDIYLTLRADVNLKRYDGLTPLMISSQNGNTEMIDLLIKYGARLNDINHDKSTSLMLAAQSGSAESVGKLLQYGSNPHVSNSHGTTALIIATIQGCCHVVEILIKYKVAVDAKDISQWTALFYAIRYRYSEIVNLLLLAGANVNEIGTDGSTPLSLSLEFGNVEIVKMLSPYASSREWMLKQSLIPACRASNLEVVTHLLQSGADVNEMNSESETALMITSQRNYVEIVRELLNFEADINCTHLSTRNTVLMMASEKGHSETIDVLLDYGAGINDVNIFGLSPLMFACLNGHDGAVEKLLNRGAKINDVCSKNKTALMMASEKGFTSIVELLILRNALLDVSCKDGSCALILSADNGHSETVKLLLDKGAAKDKSAALIKAALKNHHLTVKVLLDAGARVDHVDNTGWTAMMYASKFGHYSTFEVLITHKSTINNLCYKEIERVIDIALKYRRYDIHYLLISTYNIKSRPSLKNSTSPSNKRGHVDPRSGSGSRVNGDVTKRTKATRDAPRDGTNLMLQLESPDNSNTPSTSSGRRVLHALGDDIWSDSCNILPVSGQIQVESTASPQVTVIHYVNIEKCESVRVGEADNVNMTHSVNTIVGNGNINVKRR</sequence>
<dbReference type="SUPFAM" id="SSF48403">
    <property type="entry name" value="Ankyrin repeat"/>
    <property type="match status" value="2"/>
</dbReference>
<keyword evidence="5" id="KW-1185">Reference proteome</keyword>
<dbReference type="Proteomes" id="UP001165740">
    <property type="component" value="Chromosome 9"/>
</dbReference>
<dbReference type="Gene3D" id="1.25.40.20">
    <property type="entry name" value="Ankyrin repeat-containing domain"/>
    <property type="match status" value="6"/>
</dbReference>
<dbReference type="PANTHER" id="PTHR24166:SF63">
    <property type="entry name" value="ANKYRIN REPEAT DOMAIN 29"/>
    <property type="match status" value="1"/>
</dbReference>
<dbReference type="KEGG" id="bgt:106058368"/>
<dbReference type="RefSeq" id="XP_013071240.2">
    <property type="nucleotide sequence ID" value="XM_013215786.2"/>
</dbReference>
<dbReference type="RefSeq" id="XP_055897727.1">
    <property type="nucleotide sequence ID" value="XM_056041752.1"/>
</dbReference>
<feature type="repeat" description="ANK" evidence="3">
    <location>
        <begin position="513"/>
        <end position="545"/>
    </location>
</feature>
<dbReference type="OMA" id="AKGNNGC"/>
<keyword evidence="1" id="KW-0677">Repeat</keyword>
<feature type="compositionally biased region" description="Polar residues" evidence="4">
    <location>
        <begin position="609"/>
        <end position="620"/>
    </location>
</feature>
<feature type="repeat" description="ANK" evidence="3">
    <location>
        <begin position="256"/>
        <end position="288"/>
    </location>
</feature>
<keyword evidence="2 3" id="KW-0040">ANK repeat</keyword>
<dbReference type="AlphaFoldDB" id="A0A9W3BE14"/>
<dbReference type="PROSITE" id="PS50088">
    <property type="entry name" value="ANK_REPEAT"/>
    <property type="match status" value="9"/>
</dbReference>
<dbReference type="PANTHER" id="PTHR24166">
    <property type="entry name" value="ROLLING PEBBLES, ISOFORM B"/>
    <property type="match status" value="1"/>
</dbReference>
<feature type="repeat" description="ANK" evidence="3">
    <location>
        <begin position="34"/>
        <end position="66"/>
    </location>
</feature>
<dbReference type="PRINTS" id="PR01415">
    <property type="entry name" value="ANKYRIN"/>
</dbReference>
<dbReference type="InterPro" id="IPR002110">
    <property type="entry name" value="Ankyrin_rpt"/>
</dbReference>
<dbReference type="SMART" id="SM00248">
    <property type="entry name" value="ANK"/>
    <property type="match status" value="17"/>
</dbReference>
<feature type="compositionally biased region" description="Basic and acidic residues" evidence="4">
    <location>
        <begin position="639"/>
        <end position="651"/>
    </location>
</feature>